<gene>
    <name evidence="1" type="ORF">SAY86_003133</name>
</gene>
<name>A0AAN7LKB6_TRANT</name>
<organism evidence="1 2">
    <name type="scientific">Trapa natans</name>
    <name type="common">Water chestnut</name>
    <dbReference type="NCBI Taxonomy" id="22666"/>
    <lineage>
        <taxon>Eukaryota</taxon>
        <taxon>Viridiplantae</taxon>
        <taxon>Streptophyta</taxon>
        <taxon>Embryophyta</taxon>
        <taxon>Tracheophyta</taxon>
        <taxon>Spermatophyta</taxon>
        <taxon>Magnoliopsida</taxon>
        <taxon>eudicotyledons</taxon>
        <taxon>Gunneridae</taxon>
        <taxon>Pentapetalae</taxon>
        <taxon>rosids</taxon>
        <taxon>malvids</taxon>
        <taxon>Myrtales</taxon>
        <taxon>Lythraceae</taxon>
        <taxon>Trapa</taxon>
    </lineage>
</organism>
<keyword evidence="2" id="KW-1185">Reference proteome</keyword>
<proteinExistence type="predicted"/>
<evidence type="ECO:0000313" key="1">
    <source>
        <dbReference type="EMBL" id="KAK4786444.1"/>
    </source>
</evidence>
<reference evidence="1 2" key="1">
    <citation type="journal article" date="2023" name="Hortic Res">
        <title>Pangenome of water caltrop reveals structural variations and asymmetric subgenome divergence after allopolyploidization.</title>
        <authorList>
            <person name="Zhang X."/>
            <person name="Chen Y."/>
            <person name="Wang L."/>
            <person name="Yuan Y."/>
            <person name="Fang M."/>
            <person name="Shi L."/>
            <person name="Lu R."/>
            <person name="Comes H.P."/>
            <person name="Ma Y."/>
            <person name="Chen Y."/>
            <person name="Huang G."/>
            <person name="Zhou Y."/>
            <person name="Zheng Z."/>
            <person name="Qiu Y."/>
        </authorList>
    </citation>
    <scope>NUCLEOTIDE SEQUENCE [LARGE SCALE GENOMIC DNA]</scope>
    <source>
        <strain evidence="1">F231</strain>
    </source>
</reference>
<dbReference type="InterPro" id="IPR039575">
    <property type="entry name" value="P3H"/>
</dbReference>
<accession>A0AAN7LKB6</accession>
<evidence type="ECO:0000313" key="2">
    <source>
        <dbReference type="Proteomes" id="UP001346149"/>
    </source>
</evidence>
<comment type="caution">
    <text evidence="1">The sequence shown here is derived from an EMBL/GenBank/DDBJ whole genome shotgun (WGS) entry which is preliminary data.</text>
</comment>
<dbReference type="PANTHER" id="PTHR14049">
    <property type="entry name" value="LEPRECAN 1"/>
    <property type="match status" value="1"/>
</dbReference>
<dbReference type="EMBL" id="JAXQNO010000013">
    <property type="protein sequence ID" value="KAK4786444.1"/>
    <property type="molecule type" value="Genomic_DNA"/>
</dbReference>
<dbReference type="PANTHER" id="PTHR14049:SF9">
    <property type="entry name" value="PROCOLLAGEN-PROLINE 3-DIOXYGENASE"/>
    <property type="match status" value="1"/>
</dbReference>
<dbReference type="GO" id="GO:0032963">
    <property type="term" value="P:collagen metabolic process"/>
    <property type="evidence" value="ECO:0007669"/>
    <property type="project" value="InterPro"/>
</dbReference>
<dbReference type="Proteomes" id="UP001346149">
    <property type="component" value="Unassembled WGS sequence"/>
</dbReference>
<dbReference type="AlphaFoldDB" id="A0AAN7LKB6"/>
<protein>
    <submittedName>
        <fullName evidence="1">Uncharacterized protein</fullName>
    </submittedName>
</protein>
<sequence>MDGRAPTTRCDVQELEFILKSSSTVGYRPHVFSTTLSHLIATNCPQLILPLVPIREMLKEKVEEFFGCDFELCIEFTGLISGSKPTLHKSETTRIQQNQVLQTTRIHEICYVLLQG</sequence>